<evidence type="ECO:0000313" key="1">
    <source>
        <dbReference type="EMBL" id="ETO60532.1"/>
    </source>
</evidence>
<reference evidence="1 2" key="1">
    <citation type="submission" date="2013-11" db="EMBL/GenBank/DDBJ databases">
        <title>The Genome Sequence of Phytophthora parasitica P1976.</title>
        <authorList>
            <consortium name="The Broad Institute Genomics Platform"/>
            <person name="Russ C."/>
            <person name="Tyler B."/>
            <person name="Panabieres F."/>
            <person name="Shan W."/>
            <person name="Tripathy S."/>
            <person name="Grunwald N."/>
            <person name="Machado M."/>
            <person name="Johnson C.S."/>
            <person name="Walker B."/>
            <person name="Young S."/>
            <person name="Zeng Q."/>
            <person name="Gargeya S."/>
            <person name="Fitzgerald M."/>
            <person name="Haas B."/>
            <person name="Abouelleil A."/>
            <person name="Allen A.W."/>
            <person name="Alvarado L."/>
            <person name="Arachchi H.M."/>
            <person name="Berlin A.M."/>
            <person name="Chapman S.B."/>
            <person name="Gainer-Dewar J."/>
            <person name="Goldberg J."/>
            <person name="Griggs A."/>
            <person name="Gujja S."/>
            <person name="Hansen M."/>
            <person name="Howarth C."/>
            <person name="Imamovic A."/>
            <person name="Ireland A."/>
            <person name="Larimer J."/>
            <person name="McCowan C."/>
            <person name="Murphy C."/>
            <person name="Pearson M."/>
            <person name="Poon T.W."/>
            <person name="Priest M."/>
            <person name="Roberts A."/>
            <person name="Saif S."/>
            <person name="Shea T."/>
            <person name="Sisk P."/>
            <person name="Sykes S."/>
            <person name="Wortman J."/>
            <person name="Nusbaum C."/>
            <person name="Birren B."/>
        </authorList>
    </citation>
    <scope>NUCLEOTIDE SEQUENCE [LARGE SCALE GENOMIC DNA]</scope>
    <source>
        <strain evidence="1 2">P1976</strain>
    </source>
</reference>
<name>A0A080Z1M1_PHYNI</name>
<evidence type="ECO:0000313" key="2">
    <source>
        <dbReference type="Proteomes" id="UP000028582"/>
    </source>
</evidence>
<dbReference type="EMBL" id="ANJA01003926">
    <property type="protein sequence ID" value="ETO60532.1"/>
    <property type="molecule type" value="Genomic_DNA"/>
</dbReference>
<proteinExistence type="predicted"/>
<protein>
    <submittedName>
        <fullName evidence="1">Uncharacterized protein</fullName>
    </submittedName>
</protein>
<organism evidence="1 2">
    <name type="scientific">Phytophthora nicotianae P1976</name>
    <dbReference type="NCBI Taxonomy" id="1317066"/>
    <lineage>
        <taxon>Eukaryota</taxon>
        <taxon>Sar</taxon>
        <taxon>Stramenopiles</taxon>
        <taxon>Oomycota</taxon>
        <taxon>Peronosporomycetes</taxon>
        <taxon>Peronosporales</taxon>
        <taxon>Peronosporaceae</taxon>
        <taxon>Phytophthora</taxon>
    </lineage>
</organism>
<comment type="caution">
    <text evidence="1">The sequence shown here is derived from an EMBL/GenBank/DDBJ whole genome shotgun (WGS) entry which is preliminary data.</text>
</comment>
<dbReference type="AlphaFoldDB" id="A0A080Z1M1"/>
<accession>A0A080Z1M1</accession>
<gene>
    <name evidence="1" type="ORF">F444_21291</name>
</gene>
<dbReference type="Proteomes" id="UP000028582">
    <property type="component" value="Unassembled WGS sequence"/>
</dbReference>
<sequence>MVPPTTETDFTYGDNHVFSDEELLSEEGAKLGTRTSVALKMSLLRVMNRQSPKLLSVPLEIEL</sequence>